<protein>
    <submittedName>
        <fullName evidence="3">Uncharacterized protein</fullName>
    </submittedName>
</protein>
<feature type="non-terminal residue" evidence="3">
    <location>
        <position position="1"/>
    </location>
</feature>
<evidence type="ECO:0000313" key="3">
    <source>
        <dbReference type="EMBL" id="OWY96410.1"/>
    </source>
</evidence>
<feature type="compositionally biased region" description="Acidic residues" evidence="2">
    <location>
        <begin position="371"/>
        <end position="384"/>
    </location>
</feature>
<gene>
    <name evidence="3" type="ORF">PHMEG_00033328</name>
</gene>
<comment type="caution">
    <text evidence="3">The sequence shown here is derived from an EMBL/GenBank/DDBJ whole genome shotgun (WGS) entry which is preliminary data.</text>
</comment>
<feature type="region of interest" description="Disordered" evidence="2">
    <location>
        <begin position="334"/>
        <end position="440"/>
    </location>
</feature>
<dbReference type="AlphaFoldDB" id="A0A225UTH8"/>
<evidence type="ECO:0000313" key="4">
    <source>
        <dbReference type="Proteomes" id="UP000198211"/>
    </source>
</evidence>
<feature type="compositionally biased region" description="Basic and acidic residues" evidence="2">
    <location>
        <begin position="400"/>
        <end position="412"/>
    </location>
</feature>
<keyword evidence="1" id="KW-0175">Coiled coil</keyword>
<feature type="coiled-coil region" evidence="1">
    <location>
        <begin position="90"/>
        <end position="124"/>
    </location>
</feature>
<accession>A0A225UTH8</accession>
<keyword evidence="4" id="KW-1185">Reference proteome</keyword>
<feature type="compositionally biased region" description="Low complexity" evidence="2">
    <location>
        <begin position="198"/>
        <end position="208"/>
    </location>
</feature>
<feature type="region of interest" description="Disordered" evidence="2">
    <location>
        <begin position="190"/>
        <end position="251"/>
    </location>
</feature>
<evidence type="ECO:0000256" key="1">
    <source>
        <dbReference type="SAM" id="Coils"/>
    </source>
</evidence>
<proteinExistence type="predicted"/>
<dbReference type="EMBL" id="NBNE01011672">
    <property type="protein sequence ID" value="OWY96410.1"/>
    <property type="molecule type" value="Genomic_DNA"/>
</dbReference>
<organism evidence="3 4">
    <name type="scientific">Phytophthora megakarya</name>
    <dbReference type="NCBI Taxonomy" id="4795"/>
    <lineage>
        <taxon>Eukaryota</taxon>
        <taxon>Sar</taxon>
        <taxon>Stramenopiles</taxon>
        <taxon>Oomycota</taxon>
        <taxon>Peronosporomycetes</taxon>
        <taxon>Peronosporales</taxon>
        <taxon>Peronosporaceae</taxon>
        <taxon>Phytophthora</taxon>
    </lineage>
</organism>
<evidence type="ECO:0000256" key="2">
    <source>
        <dbReference type="SAM" id="MobiDB-lite"/>
    </source>
</evidence>
<reference evidence="4" key="1">
    <citation type="submission" date="2017-03" db="EMBL/GenBank/DDBJ databases">
        <title>Phytopthora megakarya and P. palmivora, two closely related causual agents of cacao black pod achieved similar genome size and gene model numbers by different mechanisms.</title>
        <authorList>
            <person name="Ali S."/>
            <person name="Shao J."/>
            <person name="Larry D.J."/>
            <person name="Kronmiller B."/>
            <person name="Shen D."/>
            <person name="Strem M.D."/>
            <person name="Melnick R.L."/>
            <person name="Guiltinan M.J."/>
            <person name="Tyler B.M."/>
            <person name="Meinhardt L.W."/>
            <person name="Bailey B.A."/>
        </authorList>
    </citation>
    <scope>NUCLEOTIDE SEQUENCE [LARGE SCALE GENOMIC DNA]</scope>
    <source>
        <strain evidence="4">zdho120</strain>
    </source>
</reference>
<dbReference type="Proteomes" id="UP000198211">
    <property type="component" value="Unassembled WGS sequence"/>
</dbReference>
<name>A0A225UTH8_9STRA</name>
<feature type="compositionally biased region" description="Polar residues" evidence="2">
    <location>
        <begin position="413"/>
        <end position="430"/>
    </location>
</feature>
<sequence>FPLDRLAERMISSLSFIRRLMAKIRHLQAASDAERHGTLSSETLVVRDNYDTIRREWIAMCRHWGQRVQSLERARTDSENFLRQGHRVAEYRHQARIAELTDQVAQLQAQLRDSEAARQAAERRAEERVLDVNALVDFLMGNKPKINVMFNWVRLSALLHHFAEGTPIPEGWLTNINVVALDDPRCECPKYVKPSPRPSNGDSSSGSSRPRRPSVLDLSPPARNKRASTSGSRTGGRKRKASGARDVPLAKQAGRALPDGMLWTDVRADVQHLLLSGMDFKCAMKWVSENQGIHHLAPREAVCQMLTQVIYAGQLDETPWCRFVQKRKQSTQETEALQAKLPESSDDEVQDPSYELSRAELDKAAQAEAAADNDESSAESDGAEPESKPATSHPSPAGPRESKTQKKSDKGSNSKSPGASSKFQYRSTKSPKSRVLPKSG</sequence>